<proteinExistence type="predicted"/>
<dbReference type="InterPro" id="IPR036390">
    <property type="entry name" value="WH_DNA-bd_sf"/>
</dbReference>
<dbReference type="Proteomes" id="UP000216001">
    <property type="component" value="Unassembled WGS sequence"/>
</dbReference>
<dbReference type="InterPro" id="IPR011711">
    <property type="entry name" value="GntR_C"/>
</dbReference>
<evidence type="ECO:0000256" key="3">
    <source>
        <dbReference type="ARBA" id="ARBA00023163"/>
    </source>
</evidence>
<gene>
    <name evidence="4" type="ORF">CHI95_02505</name>
</gene>
<dbReference type="PANTHER" id="PTHR43537:SF5">
    <property type="entry name" value="UXU OPERON TRANSCRIPTIONAL REGULATOR"/>
    <property type="match status" value="1"/>
</dbReference>
<dbReference type="InterPro" id="IPR000524">
    <property type="entry name" value="Tscrpt_reg_HTH_GntR"/>
</dbReference>
<evidence type="ECO:0000313" key="4">
    <source>
        <dbReference type="EMBL" id="OZS76064.1"/>
    </source>
</evidence>
<keyword evidence="1" id="KW-0805">Transcription regulation</keyword>
<accession>A0A2A5Q5U0</accession>
<dbReference type="SMART" id="SM00895">
    <property type="entry name" value="FCD"/>
    <property type="match status" value="1"/>
</dbReference>
<dbReference type="PANTHER" id="PTHR43537">
    <property type="entry name" value="TRANSCRIPTIONAL REGULATOR, GNTR FAMILY"/>
    <property type="match status" value="1"/>
</dbReference>
<dbReference type="SUPFAM" id="SSF48008">
    <property type="entry name" value="GntR ligand-binding domain-like"/>
    <property type="match status" value="1"/>
</dbReference>
<protein>
    <submittedName>
        <fullName evidence="4">FadR family transcriptional regulator</fullName>
    </submittedName>
</protein>
<dbReference type="SUPFAM" id="SSF46785">
    <property type="entry name" value="Winged helix' DNA-binding domain"/>
    <property type="match status" value="1"/>
</dbReference>
<evidence type="ECO:0000313" key="5">
    <source>
        <dbReference type="Proteomes" id="UP000216001"/>
    </source>
</evidence>
<organism evidence="4 5">
    <name type="scientific">Providencia rettgeri</name>
    <dbReference type="NCBI Taxonomy" id="587"/>
    <lineage>
        <taxon>Bacteria</taxon>
        <taxon>Pseudomonadati</taxon>
        <taxon>Pseudomonadota</taxon>
        <taxon>Gammaproteobacteria</taxon>
        <taxon>Enterobacterales</taxon>
        <taxon>Morganellaceae</taxon>
        <taxon>Providencia</taxon>
    </lineage>
</organism>
<dbReference type="PROSITE" id="PS50949">
    <property type="entry name" value="HTH_GNTR"/>
    <property type="match status" value="1"/>
</dbReference>
<dbReference type="Pfam" id="PF00392">
    <property type="entry name" value="GntR"/>
    <property type="match status" value="1"/>
</dbReference>
<comment type="caution">
    <text evidence="4">The sequence shown here is derived from an EMBL/GenBank/DDBJ whole genome shotgun (WGS) entry which is preliminary data.</text>
</comment>
<dbReference type="SMART" id="SM00345">
    <property type="entry name" value="HTH_GNTR"/>
    <property type="match status" value="1"/>
</dbReference>
<dbReference type="Gene3D" id="1.20.120.530">
    <property type="entry name" value="GntR ligand-binding domain-like"/>
    <property type="match status" value="1"/>
</dbReference>
<keyword evidence="3" id="KW-0804">Transcription</keyword>
<name>A0A2A5Q5U0_PRORE</name>
<sequence>MLILGVRLHPLIEKQTLSEQVRSYVLSLISQSNLNPGDEIPSEKEIIERLGVSRGVVREAFQSLSILGILDISSGKKPKIQKINSNPLETIFNHAIVTQQVNYQQILGLRRAIEVDSAVLAAMHGNKNDYIKLRKIADKMRKSLLSSNDWDLFIESDIDFHLTLAEMSQNPLYALMLKALRGALGGSISAGLLNQNNHDEHKKIIDIHFDILESIEKQDFVATGLKMDTHFKLTMDSF</sequence>
<dbReference type="Gene3D" id="1.10.10.10">
    <property type="entry name" value="Winged helix-like DNA-binding domain superfamily/Winged helix DNA-binding domain"/>
    <property type="match status" value="1"/>
</dbReference>
<keyword evidence="2" id="KW-0238">DNA-binding</keyword>
<dbReference type="GO" id="GO:0003700">
    <property type="term" value="F:DNA-binding transcription factor activity"/>
    <property type="evidence" value="ECO:0007669"/>
    <property type="project" value="InterPro"/>
</dbReference>
<dbReference type="AlphaFoldDB" id="A0A2A5Q5U0"/>
<dbReference type="PRINTS" id="PR00035">
    <property type="entry name" value="HTHGNTR"/>
</dbReference>
<dbReference type="EMBL" id="NOWC01000002">
    <property type="protein sequence ID" value="OZS76064.1"/>
    <property type="molecule type" value="Genomic_DNA"/>
</dbReference>
<dbReference type="CDD" id="cd07377">
    <property type="entry name" value="WHTH_GntR"/>
    <property type="match status" value="1"/>
</dbReference>
<dbReference type="Pfam" id="PF07729">
    <property type="entry name" value="FCD"/>
    <property type="match status" value="1"/>
</dbReference>
<evidence type="ECO:0000256" key="1">
    <source>
        <dbReference type="ARBA" id="ARBA00023015"/>
    </source>
</evidence>
<dbReference type="InterPro" id="IPR008920">
    <property type="entry name" value="TF_FadR/GntR_C"/>
</dbReference>
<evidence type="ECO:0000256" key="2">
    <source>
        <dbReference type="ARBA" id="ARBA00023125"/>
    </source>
</evidence>
<dbReference type="InterPro" id="IPR036388">
    <property type="entry name" value="WH-like_DNA-bd_sf"/>
</dbReference>
<reference evidence="4 5" key="1">
    <citation type="submission" date="2017-07" db="EMBL/GenBank/DDBJ databases">
        <title>blaIMP-27 on transferable plasmids in Proteus mirabilis and Providencia rettgeri.</title>
        <authorList>
            <person name="Potter R."/>
        </authorList>
    </citation>
    <scope>NUCLEOTIDE SEQUENCE [LARGE SCALE GENOMIC DNA]</scope>
    <source>
        <strain evidence="4 5">PR1</strain>
    </source>
</reference>
<dbReference type="GO" id="GO:0003677">
    <property type="term" value="F:DNA binding"/>
    <property type="evidence" value="ECO:0007669"/>
    <property type="project" value="UniProtKB-KW"/>
</dbReference>